<reference evidence="2" key="1">
    <citation type="submission" date="2016-09" db="EMBL/GenBank/DDBJ databases">
        <authorList>
            <person name="Hebert L."/>
            <person name="Moumen B."/>
        </authorList>
    </citation>
    <scope>NUCLEOTIDE SEQUENCE [LARGE SCALE GENOMIC DNA]</scope>
    <source>
        <strain evidence="2">OVI</strain>
    </source>
</reference>
<dbReference type="AlphaFoldDB" id="A0A1G4IDK3"/>
<keyword evidence="3" id="KW-1185">Reference proteome</keyword>
<protein>
    <submittedName>
        <fullName evidence="2">Uncharacterized protein</fullName>
    </submittedName>
</protein>
<evidence type="ECO:0000313" key="3">
    <source>
        <dbReference type="Proteomes" id="UP000195570"/>
    </source>
</evidence>
<dbReference type="Proteomes" id="UP000195570">
    <property type="component" value="Unassembled WGS sequence"/>
</dbReference>
<organism evidence="2 3">
    <name type="scientific">Trypanosoma equiperdum</name>
    <dbReference type="NCBI Taxonomy" id="5694"/>
    <lineage>
        <taxon>Eukaryota</taxon>
        <taxon>Discoba</taxon>
        <taxon>Euglenozoa</taxon>
        <taxon>Kinetoplastea</taxon>
        <taxon>Metakinetoplastina</taxon>
        <taxon>Trypanosomatida</taxon>
        <taxon>Trypanosomatidae</taxon>
        <taxon>Trypanosoma</taxon>
    </lineage>
</organism>
<feature type="chain" id="PRO_5009235436" evidence="1">
    <location>
        <begin position="25"/>
        <end position="203"/>
    </location>
</feature>
<evidence type="ECO:0000256" key="1">
    <source>
        <dbReference type="SAM" id="SignalP"/>
    </source>
</evidence>
<comment type="caution">
    <text evidence="2">The sequence shown here is derived from an EMBL/GenBank/DDBJ whole genome shotgun (WGS) entry which is preliminary data.</text>
</comment>
<sequence length="203" mass="23184">MNLAKKIIVCLFIAILCNVGGSVALSTTRRLRYCLGLKVSYGRLNMRLVNVWHRFDRATERAEVVKKRCDAIVKSNEQKELVDAVNAQRKKLADQYYRAIKYIEPQLSNSERRVRQLFTEVVKFCGESPERPVLTTKAVFGLKDNFLDAHEYTVRAETLSRNAEREAEKAEKEKCTSEHFWEILDEDDEADAVGGGNATSPRP</sequence>
<feature type="signal peptide" evidence="1">
    <location>
        <begin position="1"/>
        <end position="24"/>
    </location>
</feature>
<dbReference type="VEuPathDB" id="TriTrypDB:TEOVI_000171500"/>
<name>A0A1G4IDK3_TRYEQ</name>
<accession>A0A1G4IDK3</accession>
<keyword evidence="1" id="KW-0732">Signal</keyword>
<proteinExistence type="predicted"/>
<dbReference type="RefSeq" id="XP_067081010.1">
    <property type="nucleotide sequence ID" value="XM_067224909.1"/>
</dbReference>
<evidence type="ECO:0000313" key="2">
    <source>
        <dbReference type="EMBL" id="SCU70142.1"/>
    </source>
</evidence>
<dbReference type="GeneID" id="92375655"/>
<dbReference type="EMBL" id="CZPT02001368">
    <property type="protein sequence ID" value="SCU70142.1"/>
    <property type="molecule type" value="Genomic_DNA"/>
</dbReference>
<gene>
    <name evidence="2" type="ORF">TEOVI_000171500</name>
</gene>